<dbReference type="AlphaFoldDB" id="F0X9U0"/>
<evidence type="ECO:0000256" key="5">
    <source>
        <dbReference type="ARBA" id="ARBA00023136"/>
    </source>
</evidence>
<keyword evidence="7" id="KW-0449">Lipoprotein</keyword>
<dbReference type="PANTHER" id="PTHR22883:SF288">
    <property type="entry name" value="PALMITOYLTRANSFERASE SWF1"/>
    <property type="match status" value="1"/>
</dbReference>
<evidence type="ECO:0000256" key="3">
    <source>
        <dbReference type="ARBA" id="ARBA00022692"/>
    </source>
</evidence>
<proteinExistence type="inferred from homology"/>
<keyword evidence="4 10" id="KW-1133">Transmembrane helix</keyword>
<dbReference type="HOGENOM" id="CLU_042181_2_1_1"/>
<evidence type="ECO:0000256" key="10">
    <source>
        <dbReference type="RuleBase" id="RU079119"/>
    </source>
</evidence>
<dbReference type="EC" id="2.3.1.225" evidence="10"/>
<dbReference type="Pfam" id="PF01529">
    <property type="entry name" value="DHHC"/>
    <property type="match status" value="1"/>
</dbReference>
<comment type="subcellular location">
    <subcellularLocation>
        <location evidence="1">Membrane</location>
        <topology evidence="1">Multi-pass membrane protein</topology>
    </subcellularLocation>
</comment>
<dbReference type="RefSeq" id="XP_014175308.1">
    <property type="nucleotide sequence ID" value="XM_014319833.1"/>
</dbReference>
<evidence type="ECO:0000256" key="1">
    <source>
        <dbReference type="ARBA" id="ARBA00004141"/>
    </source>
</evidence>
<keyword evidence="2 10" id="KW-0808">Transferase</keyword>
<keyword evidence="13" id="KW-1185">Reference proteome</keyword>
<dbReference type="GO" id="GO:0006612">
    <property type="term" value="P:protein targeting to membrane"/>
    <property type="evidence" value="ECO:0007669"/>
    <property type="project" value="TreeGrafter"/>
</dbReference>
<protein>
    <recommendedName>
        <fullName evidence="10">Palmitoyltransferase</fullName>
        <ecNumber evidence="10">2.3.1.225</ecNumber>
    </recommendedName>
</protein>
<dbReference type="GO" id="GO:0019706">
    <property type="term" value="F:protein-cysteine S-palmitoyltransferase activity"/>
    <property type="evidence" value="ECO:0007669"/>
    <property type="project" value="UniProtKB-EC"/>
</dbReference>
<dbReference type="GO" id="GO:0005783">
    <property type="term" value="C:endoplasmic reticulum"/>
    <property type="evidence" value="ECO:0007669"/>
    <property type="project" value="TreeGrafter"/>
</dbReference>
<keyword evidence="8 10" id="KW-0012">Acyltransferase</keyword>
<name>F0X9U0_GROCL</name>
<dbReference type="PANTHER" id="PTHR22883">
    <property type="entry name" value="ZINC FINGER DHHC DOMAIN CONTAINING PROTEIN"/>
    <property type="match status" value="1"/>
</dbReference>
<dbReference type="InterPro" id="IPR001594">
    <property type="entry name" value="Palmitoyltrfase_DHHC"/>
</dbReference>
<feature type="transmembrane region" description="Helical" evidence="10">
    <location>
        <begin position="269"/>
        <end position="295"/>
    </location>
</feature>
<comment type="similarity">
    <text evidence="10">Belongs to the DHHC palmitoyltransferase family.</text>
</comment>
<evidence type="ECO:0000313" key="13">
    <source>
        <dbReference type="Proteomes" id="UP000007796"/>
    </source>
</evidence>
<dbReference type="Proteomes" id="UP000007796">
    <property type="component" value="Unassembled WGS sequence"/>
</dbReference>
<evidence type="ECO:0000256" key="6">
    <source>
        <dbReference type="ARBA" id="ARBA00023139"/>
    </source>
</evidence>
<dbReference type="EMBL" id="GL629735">
    <property type="protein sequence ID" value="EFX05826.1"/>
    <property type="molecule type" value="Genomic_DNA"/>
</dbReference>
<feature type="transmembrane region" description="Helical" evidence="10">
    <location>
        <begin position="38"/>
        <end position="59"/>
    </location>
</feature>
<keyword evidence="3 10" id="KW-0812">Transmembrane</keyword>
<evidence type="ECO:0000256" key="2">
    <source>
        <dbReference type="ARBA" id="ARBA00022679"/>
    </source>
</evidence>
<feature type="transmembrane region" description="Helical" evidence="10">
    <location>
        <begin position="79"/>
        <end position="98"/>
    </location>
</feature>
<reference evidence="12 13" key="1">
    <citation type="journal article" date="2011" name="Proc. Natl. Acad. Sci. U.S.A.">
        <title>Genome and transcriptome analyses of the mountain pine beetle-fungal symbiont Grosmannia clavigera, a lodgepole pine pathogen.</title>
        <authorList>
            <person name="DiGuistini S."/>
            <person name="Wang Y."/>
            <person name="Liao N.Y."/>
            <person name="Taylor G."/>
            <person name="Tanguay P."/>
            <person name="Feau N."/>
            <person name="Henrissat B."/>
            <person name="Chan S.K."/>
            <person name="Hesse-Orce U."/>
            <person name="Alamouti S.M."/>
            <person name="Tsui C.K.M."/>
            <person name="Docking R.T."/>
            <person name="Levasseur A."/>
            <person name="Haridas S."/>
            <person name="Robertson G."/>
            <person name="Birol I."/>
            <person name="Holt R.A."/>
            <person name="Marra M.A."/>
            <person name="Hamelin R.C."/>
            <person name="Hirst M."/>
            <person name="Jones S.J.M."/>
            <person name="Bohlmann J."/>
            <person name="Breuil C."/>
        </authorList>
    </citation>
    <scope>NUCLEOTIDE SEQUENCE [LARGE SCALE GENOMIC DNA]</scope>
    <source>
        <strain evidence="13">kw1407 / UAMH 11150</strain>
    </source>
</reference>
<keyword evidence="6" id="KW-0564">Palmitate</keyword>
<feature type="transmembrane region" description="Helical" evidence="10">
    <location>
        <begin position="110"/>
        <end position="128"/>
    </location>
</feature>
<keyword evidence="5 10" id="KW-0472">Membrane</keyword>
<feature type="transmembrane region" description="Helical" evidence="10">
    <location>
        <begin position="6"/>
        <end position="26"/>
    </location>
</feature>
<dbReference type="PROSITE" id="PS50216">
    <property type="entry name" value="DHHC"/>
    <property type="match status" value="1"/>
</dbReference>
<dbReference type="GeneID" id="25977045"/>
<dbReference type="STRING" id="655863.F0X9U0"/>
<dbReference type="InParanoid" id="F0X9U0"/>
<comment type="catalytic activity">
    <reaction evidence="9 10">
        <text>L-cysteinyl-[protein] + hexadecanoyl-CoA = S-hexadecanoyl-L-cysteinyl-[protein] + CoA</text>
        <dbReference type="Rhea" id="RHEA:36683"/>
        <dbReference type="Rhea" id="RHEA-COMP:10131"/>
        <dbReference type="Rhea" id="RHEA-COMP:11032"/>
        <dbReference type="ChEBI" id="CHEBI:29950"/>
        <dbReference type="ChEBI" id="CHEBI:57287"/>
        <dbReference type="ChEBI" id="CHEBI:57379"/>
        <dbReference type="ChEBI" id="CHEBI:74151"/>
        <dbReference type="EC" id="2.3.1.225"/>
    </reaction>
</comment>
<dbReference type="eggNOG" id="KOG1312">
    <property type="taxonomic scope" value="Eukaryota"/>
</dbReference>
<organism evidence="13">
    <name type="scientific">Grosmannia clavigera (strain kw1407 / UAMH 11150)</name>
    <name type="common">Blue stain fungus</name>
    <name type="synonym">Graphiocladiella clavigera</name>
    <dbReference type="NCBI Taxonomy" id="655863"/>
    <lineage>
        <taxon>Eukaryota</taxon>
        <taxon>Fungi</taxon>
        <taxon>Dikarya</taxon>
        <taxon>Ascomycota</taxon>
        <taxon>Pezizomycotina</taxon>
        <taxon>Sordariomycetes</taxon>
        <taxon>Sordariomycetidae</taxon>
        <taxon>Ophiostomatales</taxon>
        <taxon>Ophiostomataceae</taxon>
        <taxon>Leptographium</taxon>
    </lineage>
</organism>
<dbReference type="GO" id="GO:0005794">
    <property type="term" value="C:Golgi apparatus"/>
    <property type="evidence" value="ECO:0007669"/>
    <property type="project" value="TreeGrafter"/>
</dbReference>
<feature type="transmembrane region" description="Helical" evidence="10">
    <location>
        <begin position="202"/>
        <end position="226"/>
    </location>
</feature>
<evidence type="ECO:0000256" key="9">
    <source>
        <dbReference type="ARBA" id="ARBA00048048"/>
    </source>
</evidence>
<evidence type="ECO:0000313" key="12">
    <source>
        <dbReference type="EMBL" id="EFX05826.1"/>
    </source>
</evidence>
<evidence type="ECO:0000256" key="7">
    <source>
        <dbReference type="ARBA" id="ARBA00023288"/>
    </source>
</evidence>
<comment type="domain">
    <text evidence="10">The DHHC domain is required for palmitoyltransferase activity.</text>
</comment>
<dbReference type="InterPro" id="IPR039859">
    <property type="entry name" value="PFA4/ZDH16/20/ERF2-like"/>
</dbReference>
<gene>
    <name evidence="12" type="ORF">CMQ_3895</name>
</gene>
<feature type="domain" description="Palmitoyltransferase DHHC" evidence="11">
    <location>
        <begin position="160"/>
        <end position="309"/>
    </location>
</feature>
<sequence length="435" mass="48582">MAMGTVGTIVTVILGISFMVFVAFFGRLPTFRHTPIAWLHRLFLVHLPGGVLALDRGLTGGRLSRSLRRFGSFMMNDKHPTVLIFFVLLLGVSEWLAVPTAWRLMGGLQRATLAVLAVLPYVFLWLAAFSDPGTVSLGVLRVQLLAYPYDYALFYPGMRCRTCNLLKPPRSKHCSVCKRCIARLDHHCIFINNCVGAGNQHWFLLLLLNTALLTSFGGLVGAGLIAGRTARQFPSWSVLPWRARHVAGDGRPMDLQDWLLLWSWGMRDLVQLGSVSLLALLLSPLVWGLLAYNVWNVATGQTTNESLKWADWRDDMAAGLVYRRRLSRERGNQGNRDGVPVSLADTASLTRWPLEPEHVIICADDDGKPPSASDPSLPGVGEWEQVWRLRDVENIYDIGVCRNFTDVFVPDYNFNTSGLPSVEARGRSRRRPMGK</sequence>
<dbReference type="OrthoDB" id="9909019at2759"/>
<evidence type="ECO:0000259" key="11">
    <source>
        <dbReference type="Pfam" id="PF01529"/>
    </source>
</evidence>
<evidence type="ECO:0000256" key="4">
    <source>
        <dbReference type="ARBA" id="ARBA00022989"/>
    </source>
</evidence>
<dbReference type="GO" id="GO:0016020">
    <property type="term" value="C:membrane"/>
    <property type="evidence" value="ECO:0007669"/>
    <property type="project" value="UniProtKB-SubCell"/>
</dbReference>
<evidence type="ECO:0000256" key="8">
    <source>
        <dbReference type="ARBA" id="ARBA00023315"/>
    </source>
</evidence>
<accession>F0X9U0</accession>